<accession>A0A1I6Z1C9</accession>
<evidence type="ECO:0000256" key="5">
    <source>
        <dbReference type="SAM" id="MobiDB-lite"/>
    </source>
</evidence>
<evidence type="ECO:0000256" key="1">
    <source>
        <dbReference type="ARBA" id="ARBA00023015"/>
    </source>
</evidence>
<dbReference type="EMBL" id="FPBA01000004">
    <property type="protein sequence ID" value="SFT56503.1"/>
    <property type="molecule type" value="Genomic_DNA"/>
</dbReference>
<dbReference type="Gene3D" id="1.10.357.10">
    <property type="entry name" value="Tetracycline Repressor, domain 2"/>
    <property type="match status" value="1"/>
</dbReference>
<keyword evidence="2 4" id="KW-0238">DNA-binding</keyword>
<dbReference type="SUPFAM" id="SSF46689">
    <property type="entry name" value="Homeodomain-like"/>
    <property type="match status" value="1"/>
</dbReference>
<organism evidence="7 8">
    <name type="scientific">Geodermatophilus amargosae</name>
    <dbReference type="NCBI Taxonomy" id="1296565"/>
    <lineage>
        <taxon>Bacteria</taxon>
        <taxon>Bacillati</taxon>
        <taxon>Actinomycetota</taxon>
        <taxon>Actinomycetes</taxon>
        <taxon>Geodermatophilales</taxon>
        <taxon>Geodermatophilaceae</taxon>
        <taxon>Geodermatophilus</taxon>
    </lineage>
</organism>
<protein>
    <submittedName>
        <fullName evidence="7">Transcriptional regulator, TetR family</fullName>
    </submittedName>
</protein>
<keyword evidence="1" id="KW-0805">Transcription regulation</keyword>
<dbReference type="InterPro" id="IPR050109">
    <property type="entry name" value="HTH-type_TetR-like_transc_reg"/>
</dbReference>
<reference evidence="8" key="1">
    <citation type="submission" date="2016-10" db="EMBL/GenBank/DDBJ databases">
        <authorList>
            <person name="Varghese N."/>
            <person name="Submissions S."/>
        </authorList>
    </citation>
    <scope>NUCLEOTIDE SEQUENCE [LARGE SCALE GENOMIC DNA]</scope>
    <source>
        <strain evidence="8">DSM 46136</strain>
    </source>
</reference>
<dbReference type="InterPro" id="IPR001647">
    <property type="entry name" value="HTH_TetR"/>
</dbReference>
<proteinExistence type="predicted"/>
<dbReference type="Proteomes" id="UP000199546">
    <property type="component" value="Unassembled WGS sequence"/>
</dbReference>
<name>A0A1I6Z1C9_9ACTN</name>
<keyword evidence="3" id="KW-0804">Transcription</keyword>
<dbReference type="PROSITE" id="PS50977">
    <property type="entry name" value="HTH_TETR_2"/>
    <property type="match status" value="1"/>
</dbReference>
<evidence type="ECO:0000313" key="8">
    <source>
        <dbReference type="Proteomes" id="UP000199546"/>
    </source>
</evidence>
<evidence type="ECO:0000256" key="3">
    <source>
        <dbReference type="ARBA" id="ARBA00023163"/>
    </source>
</evidence>
<feature type="DNA-binding region" description="H-T-H motif" evidence="4">
    <location>
        <begin position="52"/>
        <end position="71"/>
    </location>
</feature>
<feature type="domain" description="HTH tetR-type" evidence="6">
    <location>
        <begin position="29"/>
        <end position="89"/>
    </location>
</feature>
<sequence length="228" mass="23559">MDREQPELPPQVALLWGRRGPARRGRASGLGGEAITRATIRVADAEGLAAVSMARVAAELGSAPMSLYRHVDSKDELLLLMSDAALEGAPELAGSDWRERLTAGPTRCSPASGGTRGTGRSRSAGRRWAHATSSGSTVPWAPWPTPAARVREGLVVMGQMPVVHGQAQLSIDLAAGYEADPEAFVAGCARALAAVVDPARYPALSRVMASGVVGPPGQGGDDPPARGV</sequence>
<evidence type="ECO:0000256" key="2">
    <source>
        <dbReference type="ARBA" id="ARBA00023125"/>
    </source>
</evidence>
<dbReference type="AlphaFoldDB" id="A0A1I6Z1C9"/>
<gene>
    <name evidence="7" type="ORF">SAMN05660657_01580</name>
</gene>
<dbReference type="RefSeq" id="WP_217644602.1">
    <property type="nucleotide sequence ID" value="NZ_FPBA01000004.1"/>
</dbReference>
<dbReference type="PANTHER" id="PTHR30055:SF151">
    <property type="entry name" value="TRANSCRIPTIONAL REGULATORY PROTEIN"/>
    <property type="match status" value="1"/>
</dbReference>
<dbReference type="InterPro" id="IPR009057">
    <property type="entry name" value="Homeodomain-like_sf"/>
</dbReference>
<dbReference type="GO" id="GO:0003700">
    <property type="term" value="F:DNA-binding transcription factor activity"/>
    <property type="evidence" value="ECO:0007669"/>
    <property type="project" value="TreeGrafter"/>
</dbReference>
<dbReference type="GO" id="GO:0000976">
    <property type="term" value="F:transcription cis-regulatory region binding"/>
    <property type="evidence" value="ECO:0007669"/>
    <property type="project" value="TreeGrafter"/>
</dbReference>
<evidence type="ECO:0000256" key="4">
    <source>
        <dbReference type="PROSITE-ProRule" id="PRU00335"/>
    </source>
</evidence>
<keyword evidence="8" id="KW-1185">Reference proteome</keyword>
<dbReference type="PANTHER" id="PTHR30055">
    <property type="entry name" value="HTH-TYPE TRANSCRIPTIONAL REGULATOR RUTR"/>
    <property type="match status" value="1"/>
</dbReference>
<evidence type="ECO:0000313" key="7">
    <source>
        <dbReference type="EMBL" id="SFT56503.1"/>
    </source>
</evidence>
<feature type="region of interest" description="Disordered" evidence="5">
    <location>
        <begin position="97"/>
        <end position="140"/>
    </location>
</feature>
<dbReference type="Pfam" id="PF00440">
    <property type="entry name" value="TetR_N"/>
    <property type="match status" value="1"/>
</dbReference>
<dbReference type="STRING" id="1296565.SAMN05660657_01580"/>
<evidence type="ECO:0000259" key="6">
    <source>
        <dbReference type="PROSITE" id="PS50977"/>
    </source>
</evidence>